<gene>
    <name evidence="9" type="ORF">Z517_06347</name>
</gene>
<evidence type="ECO:0000256" key="5">
    <source>
        <dbReference type="ARBA" id="ARBA00022723"/>
    </source>
</evidence>
<dbReference type="GO" id="GO:0043137">
    <property type="term" value="P:DNA replication, removal of RNA primer"/>
    <property type="evidence" value="ECO:0007669"/>
    <property type="project" value="TreeGrafter"/>
</dbReference>
<comment type="catalytic activity">
    <reaction evidence="1">
        <text>Endonucleolytic cleavage to 5'-phosphomonoester.</text>
        <dbReference type="EC" id="3.1.26.4"/>
    </reaction>
</comment>
<evidence type="ECO:0000256" key="4">
    <source>
        <dbReference type="ARBA" id="ARBA00022722"/>
    </source>
</evidence>
<dbReference type="EMBL" id="KN846972">
    <property type="protein sequence ID" value="KIW79733.1"/>
    <property type="molecule type" value="Genomic_DNA"/>
</dbReference>
<dbReference type="SUPFAM" id="SSF53098">
    <property type="entry name" value="Ribonuclease H-like"/>
    <property type="match status" value="1"/>
</dbReference>
<dbReference type="Pfam" id="PF00075">
    <property type="entry name" value="RNase_H"/>
    <property type="match status" value="1"/>
</dbReference>
<dbReference type="InterPro" id="IPR036397">
    <property type="entry name" value="RNaseH_sf"/>
</dbReference>
<dbReference type="PANTHER" id="PTHR10642:SF26">
    <property type="entry name" value="RIBONUCLEASE H1"/>
    <property type="match status" value="1"/>
</dbReference>
<evidence type="ECO:0000313" key="10">
    <source>
        <dbReference type="Proteomes" id="UP000053029"/>
    </source>
</evidence>
<dbReference type="Proteomes" id="UP000053029">
    <property type="component" value="Unassembled WGS sequence"/>
</dbReference>
<protein>
    <recommendedName>
        <fullName evidence="3">ribonuclease H</fullName>
        <ecNumber evidence="3">3.1.26.4</ecNumber>
    </recommendedName>
</protein>
<evidence type="ECO:0000256" key="7">
    <source>
        <dbReference type="ARBA" id="ARBA00022801"/>
    </source>
</evidence>
<keyword evidence="10" id="KW-1185">Reference proteome</keyword>
<feature type="domain" description="RNase H type-1" evidence="8">
    <location>
        <begin position="57"/>
        <end position="218"/>
    </location>
</feature>
<dbReference type="OrthoDB" id="407198at2759"/>
<dbReference type="GO" id="GO:0046872">
    <property type="term" value="F:metal ion binding"/>
    <property type="evidence" value="ECO:0007669"/>
    <property type="project" value="UniProtKB-KW"/>
</dbReference>
<evidence type="ECO:0000256" key="2">
    <source>
        <dbReference type="ARBA" id="ARBA00005300"/>
    </source>
</evidence>
<dbReference type="GeneID" id="25305837"/>
<sequence>MTLGFQSFDYRFPSIEIGSNGTRFHPPNELETPDSLFTPGYPFAATIPSLRWLRRTNNRECLIFADGACLGNGTDQARAGCAFVFHPSTTNSPAGHTLFRLELNGPQGTREPQTSNRAELRATIAILQFRAWVGEGIQRLVIATDSSYVVDCATQRIHSWQNNGWRTSRGEPVKNRDLWELYLAELQHVSDSGLQVLFWKIPREWNTTADALAKQAATMTDEEQFSKILGLAC</sequence>
<keyword evidence="6" id="KW-0255">Endonuclease</keyword>
<keyword evidence="4" id="KW-0540">Nuclease</keyword>
<dbReference type="CDD" id="cd13934">
    <property type="entry name" value="RNase_H_Dikarya_like"/>
    <property type="match status" value="1"/>
</dbReference>
<dbReference type="GO" id="GO:0004523">
    <property type="term" value="F:RNA-DNA hybrid ribonuclease activity"/>
    <property type="evidence" value="ECO:0007669"/>
    <property type="project" value="UniProtKB-EC"/>
</dbReference>
<reference evidence="9 10" key="1">
    <citation type="submission" date="2015-01" db="EMBL/GenBank/DDBJ databases">
        <title>The Genome Sequence of Fonsecaea pedrosoi CBS 271.37.</title>
        <authorList>
            <consortium name="The Broad Institute Genomics Platform"/>
            <person name="Cuomo C."/>
            <person name="de Hoog S."/>
            <person name="Gorbushina A."/>
            <person name="Stielow B."/>
            <person name="Teixiera M."/>
            <person name="Abouelleil A."/>
            <person name="Chapman S.B."/>
            <person name="Priest M."/>
            <person name="Young S.K."/>
            <person name="Wortman J."/>
            <person name="Nusbaum C."/>
            <person name="Birren B."/>
        </authorList>
    </citation>
    <scope>NUCLEOTIDE SEQUENCE [LARGE SCALE GENOMIC DNA]</scope>
    <source>
        <strain evidence="9 10">CBS 271.37</strain>
    </source>
</reference>
<keyword evidence="5" id="KW-0479">Metal-binding</keyword>
<evidence type="ECO:0000313" key="9">
    <source>
        <dbReference type="EMBL" id="KIW79733.1"/>
    </source>
</evidence>
<dbReference type="PANTHER" id="PTHR10642">
    <property type="entry name" value="RIBONUCLEASE H1"/>
    <property type="match status" value="1"/>
</dbReference>
<dbReference type="InterPro" id="IPR002156">
    <property type="entry name" value="RNaseH_domain"/>
</dbReference>
<dbReference type="HOGENOM" id="CLU_030894_4_1_1"/>
<evidence type="ECO:0000256" key="3">
    <source>
        <dbReference type="ARBA" id="ARBA00012180"/>
    </source>
</evidence>
<dbReference type="STRING" id="1442368.A0A0D2GFZ2"/>
<evidence type="ECO:0000259" key="8">
    <source>
        <dbReference type="PROSITE" id="PS50879"/>
    </source>
</evidence>
<dbReference type="AlphaFoldDB" id="A0A0D2GFZ2"/>
<evidence type="ECO:0000256" key="1">
    <source>
        <dbReference type="ARBA" id="ARBA00000077"/>
    </source>
</evidence>
<proteinExistence type="inferred from homology"/>
<name>A0A0D2GFZ2_9EURO</name>
<organism evidence="9 10">
    <name type="scientific">Fonsecaea pedrosoi CBS 271.37</name>
    <dbReference type="NCBI Taxonomy" id="1442368"/>
    <lineage>
        <taxon>Eukaryota</taxon>
        <taxon>Fungi</taxon>
        <taxon>Dikarya</taxon>
        <taxon>Ascomycota</taxon>
        <taxon>Pezizomycotina</taxon>
        <taxon>Eurotiomycetes</taxon>
        <taxon>Chaetothyriomycetidae</taxon>
        <taxon>Chaetothyriales</taxon>
        <taxon>Herpotrichiellaceae</taxon>
        <taxon>Fonsecaea</taxon>
    </lineage>
</organism>
<accession>A0A0D2GFZ2</accession>
<dbReference type="InterPro" id="IPR012337">
    <property type="entry name" value="RNaseH-like_sf"/>
</dbReference>
<dbReference type="RefSeq" id="XP_013283541.1">
    <property type="nucleotide sequence ID" value="XM_013428087.1"/>
</dbReference>
<dbReference type="Gene3D" id="3.30.420.10">
    <property type="entry name" value="Ribonuclease H-like superfamily/Ribonuclease H"/>
    <property type="match status" value="1"/>
</dbReference>
<dbReference type="GO" id="GO:0003676">
    <property type="term" value="F:nucleic acid binding"/>
    <property type="evidence" value="ECO:0007669"/>
    <property type="project" value="InterPro"/>
</dbReference>
<evidence type="ECO:0000256" key="6">
    <source>
        <dbReference type="ARBA" id="ARBA00022759"/>
    </source>
</evidence>
<dbReference type="InterPro" id="IPR050092">
    <property type="entry name" value="RNase_H"/>
</dbReference>
<comment type="similarity">
    <text evidence="2">Belongs to the RNase H family.</text>
</comment>
<dbReference type="PROSITE" id="PS50879">
    <property type="entry name" value="RNASE_H_1"/>
    <property type="match status" value="1"/>
</dbReference>
<dbReference type="VEuPathDB" id="FungiDB:Z517_06347"/>
<dbReference type="EC" id="3.1.26.4" evidence="3"/>
<keyword evidence="7" id="KW-0378">Hydrolase</keyword>